<dbReference type="Pfam" id="PF00155">
    <property type="entry name" value="Aminotran_1_2"/>
    <property type="match status" value="1"/>
</dbReference>
<evidence type="ECO:0000256" key="3">
    <source>
        <dbReference type="ARBA" id="ARBA00022679"/>
    </source>
</evidence>
<dbReference type="GO" id="GO:0008483">
    <property type="term" value="F:transaminase activity"/>
    <property type="evidence" value="ECO:0007669"/>
    <property type="project" value="UniProtKB-KW"/>
</dbReference>
<sequence>MKATNTYKEDAFDFIDRKLENNKNIINLAVGNPDGKPNKLLIDTLSQCIQEEDMHGYGCFSPELTSSLRKSIANYYQSRFGVNLTPDSHFLEVPGTKVAIYRLISLLIGKNEKVLLPSPSYSVYTKCIELLDGDILYFPCNSDDFYPDLSKISETAFKEAKLMILCSPGNPTSTVLSSAFYEEVVLLAKKYQFMIINDLAYAEVRYTDAEVPSILSIEGSQEVAVELYSLSKSCNIAGWRIGFVCGNKEIIKQLKALQFNIEFGLFLPLQKTAITALEHLPMLAGVEIAKYEERIDYFIAEMNKVGWKIKKPAASFFIWTKIPKQYDYMSDKEFVTFILEKTDILFSPGSGFGSGGKGYIRIAMVQEMSVMEVVVTKLKQLLD</sequence>
<dbReference type="PANTHER" id="PTHR42832">
    <property type="entry name" value="AMINO ACID AMINOTRANSFERASE"/>
    <property type="match status" value="1"/>
</dbReference>
<dbReference type="InterPro" id="IPR004838">
    <property type="entry name" value="NHTrfase_class1_PyrdxlP-BS"/>
</dbReference>
<proteinExistence type="inferred from homology"/>
<evidence type="ECO:0000259" key="5">
    <source>
        <dbReference type="Pfam" id="PF00155"/>
    </source>
</evidence>
<dbReference type="EMBL" id="JQBS01000032">
    <property type="protein sequence ID" value="KRN56412.1"/>
    <property type="molecule type" value="Genomic_DNA"/>
</dbReference>
<dbReference type="GO" id="GO:0030170">
    <property type="term" value="F:pyridoxal phosphate binding"/>
    <property type="evidence" value="ECO:0007669"/>
    <property type="project" value="InterPro"/>
</dbReference>
<comment type="caution">
    <text evidence="6">The sequence shown here is derived from an EMBL/GenBank/DDBJ whole genome shotgun (WGS) entry which is preliminary data.</text>
</comment>
<dbReference type="InterPro" id="IPR015424">
    <property type="entry name" value="PyrdxlP-dep_Trfase"/>
</dbReference>
<evidence type="ECO:0000256" key="2">
    <source>
        <dbReference type="ARBA" id="ARBA00022576"/>
    </source>
</evidence>
<dbReference type="InterPro" id="IPR050881">
    <property type="entry name" value="LL-DAP_aminotransferase"/>
</dbReference>
<dbReference type="PANTHER" id="PTHR42832:SF3">
    <property type="entry name" value="L-GLUTAMINE--4-(METHYLSULFANYL)-2-OXOBUTANOATE AMINOTRANSFERASE"/>
    <property type="match status" value="1"/>
</dbReference>
<accession>A0A0R2I2B5</accession>
<organism evidence="6 7">
    <name type="scientific">Carnobacterium divergens DSM 20623</name>
    <dbReference type="NCBI Taxonomy" id="1449336"/>
    <lineage>
        <taxon>Bacteria</taxon>
        <taxon>Bacillati</taxon>
        <taxon>Bacillota</taxon>
        <taxon>Bacilli</taxon>
        <taxon>Lactobacillales</taxon>
        <taxon>Carnobacteriaceae</taxon>
        <taxon>Carnobacterium</taxon>
    </lineage>
</organism>
<evidence type="ECO:0000313" key="7">
    <source>
        <dbReference type="Proteomes" id="UP000051658"/>
    </source>
</evidence>
<comment type="cofactor">
    <cofactor evidence="1 4">
        <name>pyridoxal 5'-phosphate</name>
        <dbReference type="ChEBI" id="CHEBI:597326"/>
    </cofactor>
</comment>
<evidence type="ECO:0000313" key="6">
    <source>
        <dbReference type="EMBL" id="KRN56412.1"/>
    </source>
</evidence>
<evidence type="ECO:0000256" key="1">
    <source>
        <dbReference type="ARBA" id="ARBA00001933"/>
    </source>
</evidence>
<keyword evidence="3 4" id="KW-0808">Transferase</keyword>
<keyword evidence="2 4" id="KW-0032">Aminotransferase</keyword>
<dbReference type="InterPro" id="IPR015422">
    <property type="entry name" value="PyrdxlP-dep_Trfase_small"/>
</dbReference>
<dbReference type="AlphaFoldDB" id="A0A0R2I2B5"/>
<name>A0A0R2I2B5_CARDV</name>
<reference evidence="6 7" key="1">
    <citation type="journal article" date="2015" name="Genome Announc.">
        <title>Expanding the biotechnology potential of lactobacilli through comparative genomics of 213 strains and associated genera.</title>
        <authorList>
            <person name="Sun Z."/>
            <person name="Harris H.M."/>
            <person name="McCann A."/>
            <person name="Guo C."/>
            <person name="Argimon S."/>
            <person name="Zhang W."/>
            <person name="Yang X."/>
            <person name="Jeffery I.B."/>
            <person name="Cooney J.C."/>
            <person name="Kagawa T.F."/>
            <person name="Liu W."/>
            <person name="Song Y."/>
            <person name="Salvetti E."/>
            <person name="Wrobel A."/>
            <person name="Rasinkangas P."/>
            <person name="Parkhill J."/>
            <person name="Rea M.C."/>
            <person name="O'Sullivan O."/>
            <person name="Ritari J."/>
            <person name="Douillard F.P."/>
            <person name="Paul Ross R."/>
            <person name="Yang R."/>
            <person name="Briner A.E."/>
            <person name="Felis G.E."/>
            <person name="de Vos W.M."/>
            <person name="Barrangou R."/>
            <person name="Klaenhammer T.R."/>
            <person name="Caufield P.W."/>
            <person name="Cui Y."/>
            <person name="Zhang H."/>
            <person name="O'Toole P.W."/>
        </authorList>
    </citation>
    <scope>NUCLEOTIDE SEQUENCE [LARGE SCALE GENOMIC DNA]</scope>
    <source>
        <strain evidence="6 7">DSM 20623</strain>
    </source>
</reference>
<evidence type="ECO:0000256" key="4">
    <source>
        <dbReference type="RuleBase" id="RU000481"/>
    </source>
</evidence>
<dbReference type="Proteomes" id="UP000051658">
    <property type="component" value="Unassembled WGS sequence"/>
</dbReference>
<dbReference type="GeneID" id="89588523"/>
<protein>
    <recommendedName>
        <fullName evidence="4">Aminotransferase</fullName>
        <ecNumber evidence="4">2.6.1.-</ecNumber>
    </recommendedName>
</protein>
<dbReference type="InterPro" id="IPR015421">
    <property type="entry name" value="PyrdxlP-dep_Trfase_major"/>
</dbReference>
<dbReference type="PROSITE" id="PS00105">
    <property type="entry name" value="AA_TRANSFER_CLASS_1"/>
    <property type="match status" value="1"/>
</dbReference>
<dbReference type="Gene3D" id="3.40.640.10">
    <property type="entry name" value="Type I PLP-dependent aspartate aminotransferase-like (Major domain)"/>
    <property type="match status" value="1"/>
</dbReference>
<dbReference type="EC" id="2.6.1.-" evidence="4"/>
<comment type="similarity">
    <text evidence="4">Belongs to the class-I pyridoxal-phosphate-dependent aminotransferase family.</text>
</comment>
<keyword evidence="7" id="KW-1185">Reference proteome</keyword>
<dbReference type="InterPro" id="IPR004839">
    <property type="entry name" value="Aminotransferase_I/II_large"/>
</dbReference>
<dbReference type="PATRIC" id="fig|1449336.4.peg.1558"/>
<feature type="domain" description="Aminotransferase class I/classII large" evidence="5">
    <location>
        <begin position="24"/>
        <end position="374"/>
    </location>
</feature>
<dbReference type="RefSeq" id="WP_034570571.1">
    <property type="nucleotide sequence ID" value="NZ_JQBS01000032.1"/>
</dbReference>
<dbReference type="SUPFAM" id="SSF53383">
    <property type="entry name" value="PLP-dependent transferases"/>
    <property type="match status" value="1"/>
</dbReference>
<dbReference type="Gene3D" id="3.90.1150.10">
    <property type="entry name" value="Aspartate Aminotransferase, domain 1"/>
    <property type="match status" value="1"/>
</dbReference>
<dbReference type="eggNOG" id="COG0436">
    <property type="taxonomic scope" value="Bacteria"/>
</dbReference>
<dbReference type="CDD" id="cd00609">
    <property type="entry name" value="AAT_like"/>
    <property type="match status" value="1"/>
</dbReference>
<gene>
    <name evidence="6" type="ORF">IV74_GL001526</name>
</gene>